<evidence type="ECO:0000313" key="19">
    <source>
        <dbReference type="Proteomes" id="UP000486847"/>
    </source>
</evidence>
<evidence type="ECO:0000313" key="13">
    <source>
        <dbReference type="Proteomes" id="UP000250991"/>
    </source>
</evidence>
<evidence type="ECO:0000313" key="18">
    <source>
        <dbReference type="Proteomes" id="UP000475070"/>
    </source>
</evidence>
<dbReference type="EMBL" id="BFIH01000077">
    <property type="protein sequence ID" value="GCO43696.1"/>
    <property type="molecule type" value="Genomic_DNA"/>
</dbReference>
<evidence type="ECO:0000313" key="5">
    <source>
        <dbReference type="EMBL" id="MSI71129.1"/>
    </source>
</evidence>
<name>A0A0A3TNS8_ECOLX</name>
<evidence type="ECO:0000313" key="15">
    <source>
        <dbReference type="Proteomes" id="UP000271008"/>
    </source>
</evidence>
<dbReference type="EMBL" id="UARW01000008">
    <property type="protein sequence ID" value="SPW74374.1"/>
    <property type="molecule type" value="Genomic_DNA"/>
</dbReference>
<dbReference type="EMBL" id="WKUE01000039">
    <property type="protein sequence ID" value="MSI71129.1"/>
    <property type="molecule type" value="Genomic_DNA"/>
</dbReference>
<dbReference type="Proteomes" id="UP000475070">
    <property type="component" value="Unassembled WGS sequence"/>
</dbReference>
<proteinExistence type="predicted"/>
<keyword evidence="1" id="KW-0472">Membrane</keyword>
<evidence type="ECO:0000313" key="4">
    <source>
        <dbReference type="EMBL" id="HAG5772317.1"/>
    </source>
</evidence>
<dbReference type="EMBL" id="DAAYTU010000031">
    <property type="protein sequence ID" value="HAG5772317.1"/>
    <property type="molecule type" value="Genomic_DNA"/>
</dbReference>
<evidence type="ECO:0000313" key="9">
    <source>
        <dbReference type="EMBL" id="RRD72904.1"/>
    </source>
</evidence>
<reference evidence="4" key="2">
    <citation type="journal article" date="2018" name="Genome Biol.">
        <title>SKESA: strategic k-mer extension for scrupulous assemblies.</title>
        <authorList>
            <person name="Souvorov A."/>
            <person name="Agarwala R."/>
            <person name="Lipman D.J."/>
        </authorList>
    </citation>
    <scope>NUCLEOTIDE SEQUENCE [LARGE SCALE GENOMIC DNA]</scope>
    <source>
        <strain evidence="4">1839</strain>
    </source>
</reference>
<evidence type="ECO:0000313" key="20">
    <source>
        <dbReference type="Proteomes" id="UP000530628"/>
    </source>
</evidence>
<dbReference type="Pfam" id="PF16931">
    <property type="entry name" value="Phage_holin_8"/>
    <property type="match status" value="1"/>
</dbReference>
<reference evidence="6 19" key="7">
    <citation type="submission" date="2019-10" db="EMBL/GenBank/DDBJ databases">
        <title>Comparative genomic analysis of antimicrobial resistant Escherichia coli of diverse origin.</title>
        <authorList>
            <person name="Ghatak S."/>
            <person name="Milton A.P."/>
            <person name="Rhetso K."/>
            <person name="Purkait D."/>
            <person name="Das S."/>
            <person name="Puro K.-U."/>
            <person name="Shakuntala I."/>
            <person name="Sen A."/>
            <person name="Sanjukta R."/>
            <person name="Priya G.B."/>
            <person name="Mawlong M."/>
            <person name="Lyngdoh V."/>
            <person name="Rynghang J."/>
            <person name="Mawphlang B.L."/>
        </authorList>
    </citation>
    <scope>NUCLEOTIDE SEQUENCE [LARGE SCALE GENOMIC DNA]</scope>
    <source>
        <strain evidence="6 19">SE161</strain>
    </source>
</reference>
<reference evidence="8 12" key="1">
    <citation type="submission" date="2016-12" db="EMBL/GenBank/DDBJ databases">
        <title>Real-Time Genomic Investigation Underlying the Public Health Response to a Shiga Toxin-Producing Escherichia Coli O26:H11 Outbreak in a Nursery.</title>
        <authorList>
            <person name="Ferdous M."/>
            <person name="Moran-Gilad J."/>
            <person name="Rossen J.W."/>
            <person name="Gdalevich M."/>
        </authorList>
    </citation>
    <scope>NUCLEOTIDE SEQUENCE [LARGE SCALE GENOMIC DNA]</scope>
    <source>
        <strain evidence="8 12">STEC 514-2</strain>
    </source>
</reference>
<reference evidence="3 16" key="3">
    <citation type="submission" date="2018-04" db="EMBL/GenBank/DDBJ databases">
        <title>Large scale genomics of bovine and human commensal E. coli to reveal the emerging process of EHEC.</title>
        <authorList>
            <person name="Arimizu Y."/>
            <person name="Ogura Y."/>
        </authorList>
    </citation>
    <scope>NUCLEOTIDE SEQUENCE [LARGE SCALE GENOMIC DNA]</scope>
    <source>
        <strain evidence="3 16">ECSC038</strain>
    </source>
</reference>
<evidence type="ECO:0000313" key="3">
    <source>
        <dbReference type="EMBL" id="GCO43696.1"/>
    </source>
</evidence>
<dbReference type="Proteomes" id="UP000271008">
    <property type="component" value="Unassembled WGS sequence"/>
</dbReference>
<sequence length="131" mass="13360">MSAEPISGTAVAAGGLMGASVFGIATGIDYGVVFGAFAGAVFYVATAVNISRLKLIGYFFTSFIVGVIGAPLVGSFLAKWTSYNDRPLDALGAVIVAALTIKILTFVNSQDLGSIFGMLSRLRGGGSNGKQ</sequence>
<dbReference type="Proteomes" id="UP000530628">
    <property type="component" value="Unassembled WGS sequence"/>
</dbReference>
<reference evidence="17 18" key="6">
    <citation type="journal article" date="2019" name="Nat. Med.">
        <title>A library of human gut bacterial isolates paired with longitudinal multiomics data enables mechanistic microbiome research.</title>
        <authorList>
            <person name="Poyet M."/>
            <person name="Groussin M."/>
            <person name="Gibbons S.M."/>
            <person name="Avila-Pacheco J."/>
            <person name="Jiang X."/>
            <person name="Kearney S.M."/>
            <person name="Perrotta A.R."/>
            <person name="Berdy B."/>
            <person name="Zhao S."/>
            <person name="Lieberman T.D."/>
            <person name="Swanson P.K."/>
            <person name="Smith M."/>
            <person name="Roesemann S."/>
            <person name="Alexander J.E."/>
            <person name="Rich S.A."/>
            <person name="Livny J."/>
            <person name="Vlamakis H."/>
            <person name="Clish C."/>
            <person name="Bullock K."/>
            <person name="Deik A."/>
            <person name="Scott J."/>
            <person name="Pierce K.A."/>
            <person name="Xavier R.J."/>
            <person name="Alm E.J."/>
        </authorList>
    </citation>
    <scope>NUCLEOTIDE SEQUENCE [LARGE SCALE GENOMIC DNA]</scope>
    <source>
        <strain evidence="7 18">BIOML-A112</strain>
        <strain evidence="5 17">BIOML-A382</strain>
    </source>
</reference>
<evidence type="ECO:0000313" key="11">
    <source>
        <dbReference type="EMBL" id="STL18992.1"/>
    </source>
</evidence>
<dbReference type="EMBL" id="RQTU01000031">
    <property type="protein sequence ID" value="RRD72904.1"/>
    <property type="molecule type" value="Genomic_DNA"/>
</dbReference>
<evidence type="ECO:0000313" key="10">
    <source>
        <dbReference type="EMBL" id="SPW74374.1"/>
    </source>
</evidence>
<dbReference type="EMBL" id="WXKQ01000034">
    <property type="protein sequence ID" value="NAG22008.1"/>
    <property type="molecule type" value="Genomic_DNA"/>
</dbReference>
<dbReference type="EMBL" id="MRVZ01000085">
    <property type="protein sequence ID" value="PAU18136.1"/>
    <property type="molecule type" value="Genomic_DNA"/>
</dbReference>
<dbReference type="AlphaFoldDB" id="A0A0A3TNS8"/>
<dbReference type="EMBL" id="WCEW01000035">
    <property type="protein sequence ID" value="MTE91520.1"/>
    <property type="molecule type" value="Genomic_DNA"/>
</dbReference>
<evidence type="ECO:0000256" key="1">
    <source>
        <dbReference type="SAM" id="Phobius"/>
    </source>
</evidence>
<evidence type="ECO:0000313" key="17">
    <source>
        <dbReference type="Proteomes" id="UP000438958"/>
    </source>
</evidence>
<dbReference type="Proteomes" id="UP000218543">
    <property type="component" value="Unassembled WGS sequence"/>
</dbReference>
<evidence type="ECO:0000313" key="14">
    <source>
        <dbReference type="Proteomes" id="UP000254181"/>
    </source>
</evidence>
<keyword evidence="1" id="KW-0812">Transmembrane</keyword>
<reference evidence="9 15" key="5">
    <citation type="submission" date="2018-11" db="EMBL/GenBank/DDBJ databases">
        <title>Enterobacteriaceae from Patient.</title>
        <authorList>
            <person name="Shen C."/>
            <person name="Yang Y."/>
            <person name="Tian G."/>
        </authorList>
    </citation>
    <scope>NUCLEOTIDE SEQUENCE [LARGE SCALE GENOMIC DNA]</scope>
    <source>
        <strain evidence="9 15">GBGD28</strain>
    </source>
</reference>
<evidence type="ECO:0000313" key="8">
    <source>
        <dbReference type="EMBL" id="PAU18136.1"/>
    </source>
</evidence>
<dbReference type="Proteomes" id="UP000300926">
    <property type="component" value="Unassembled WGS sequence"/>
</dbReference>
<dbReference type="Proteomes" id="UP000486847">
    <property type="component" value="Unassembled WGS sequence"/>
</dbReference>
<dbReference type="RefSeq" id="WP_001271967.1">
    <property type="nucleotide sequence ID" value="NZ_AP018573.1"/>
</dbReference>
<reference evidence="2 20" key="8">
    <citation type="submission" date="2019-11" db="EMBL/GenBank/DDBJ databases">
        <authorList>
            <consortium name="GenomeTrakr network: Whole genome sequencing for foodborne pathogen traceback"/>
        </authorList>
    </citation>
    <scope>NUCLEOTIDE SEQUENCE [LARGE SCALE GENOMIC DNA]</scope>
    <source>
        <strain evidence="2 20">PSU-2072</strain>
    </source>
</reference>
<feature type="transmembrane region" description="Helical" evidence="1">
    <location>
        <begin position="56"/>
        <end position="78"/>
    </location>
</feature>
<dbReference type="Proteomes" id="UP000250991">
    <property type="component" value="Unassembled WGS sequence"/>
</dbReference>
<keyword evidence="1" id="KW-1133">Transmembrane helix</keyword>
<reference evidence="13 14" key="4">
    <citation type="submission" date="2018-06" db="EMBL/GenBank/DDBJ databases">
        <authorList>
            <consortium name="Pathogen Informatics"/>
            <person name="Doyle S."/>
        </authorList>
    </citation>
    <scope>NUCLEOTIDE SEQUENCE [LARGE SCALE GENOMIC DNA]</scope>
    <source>
        <strain evidence="10 13">NCTC8009</strain>
        <strain evidence="11 14">NCTC9075</strain>
    </source>
</reference>
<dbReference type="Proteomes" id="UP000438958">
    <property type="component" value="Unassembled WGS sequence"/>
</dbReference>
<evidence type="ECO:0000313" key="7">
    <source>
        <dbReference type="EMBL" id="NAG22008.1"/>
    </source>
</evidence>
<reference evidence="4" key="9">
    <citation type="submission" date="2020-02" db="EMBL/GenBank/DDBJ databases">
        <authorList>
            <consortium name="NCBI Pathogen Detection Project"/>
        </authorList>
    </citation>
    <scope>NUCLEOTIDE SEQUENCE</scope>
    <source>
        <strain evidence="4">1839</strain>
    </source>
</reference>
<protein>
    <submittedName>
        <fullName evidence="3 10">Membrane protein</fullName>
    </submittedName>
</protein>
<dbReference type="EMBL" id="AASWOY010000125">
    <property type="protein sequence ID" value="EFH6652095.1"/>
    <property type="molecule type" value="Genomic_DNA"/>
</dbReference>
<evidence type="ECO:0000313" key="2">
    <source>
        <dbReference type="EMBL" id="EFH6652095.1"/>
    </source>
</evidence>
<evidence type="ECO:0000313" key="6">
    <source>
        <dbReference type="EMBL" id="MTE91520.1"/>
    </source>
</evidence>
<dbReference type="Proteomes" id="UP000254181">
    <property type="component" value="Unassembled WGS sequence"/>
</dbReference>
<evidence type="ECO:0000313" key="16">
    <source>
        <dbReference type="Proteomes" id="UP000300926"/>
    </source>
</evidence>
<accession>A0A0A3TNS8</accession>
<gene>
    <name evidence="8" type="ORF">BTQ06_21765</name>
    <name evidence="9" type="ORF">EIA08_22000</name>
    <name evidence="3" type="ORF">ExPECSC038_04392</name>
    <name evidence="6" type="ORF">F9B07_22415</name>
    <name evidence="4" type="ORF">GGB84_004067</name>
    <name evidence="5" type="ORF">GKF66_20395</name>
    <name evidence="2" type="ORF">GNW61_25760</name>
    <name evidence="7" type="ORF">GUC01_23810</name>
    <name evidence="10" type="ORF">NCTC8009_00788</name>
    <name evidence="11" type="ORF">NCTC9075_00067</name>
</gene>
<feature type="transmembrane region" description="Helical" evidence="1">
    <location>
        <begin position="90"/>
        <end position="109"/>
    </location>
</feature>
<dbReference type="EMBL" id="UGEM01000002">
    <property type="protein sequence ID" value="STL18992.1"/>
    <property type="molecule type" value="Genomic_DNA"/>
</dbReference>
<organism evidence="6 19">
    <name type="scientific">Escherichia coli</name>
    <dbReference type="NCBI Taxonomy" id="562"/>
    <lineage>
        <taxon>Bacteria</taxon>
        <taxon>Pseudomonadati</taxon>
        <taxon>Pseudomonadota</taxon>
        <taxon>Gammaproteobacteria</taxon>
        <taxon>Enterobacterales</taxon>
        <taxon>Enterobacteriaceae</taxon>
        <taxon>Escherichia</taxon>
    </lineage>
</organism>
<evidence type="ECO:0000313" key="12">
    <source>
        <dbReference type="Proteomes" id="UP000218543"/>
    </source>
</evidence>
<dbReference type="InterPro" id="IPR032637">
    <property type="entry name" value="Phage_holin-like"/>
</dbReference>